<sequence>MSICKKKKVGKLKDGGKYFDKNFLSGGIASYRKRKSPVTRGEKKFFKRENMFLNKFARNCCPIATSSGKKSKELLFTAVSSGQVDQGLLVTIATGKEVVAIFHLQHRHPIIFLRGTKTIACILDTTGK</sequence>
<evidence type="ECO:0000313" key="1">
    <source>
        <dbReference type="EMBL" id="GFS94321.1"/>
    </source>
</evidence>
<comment type="caution">
    <text evidence="1">The sequence shown here is derived from an EMBL/GenBank/DDBJ whole genome shotgun (WGS) entry which is preliminary data.</text>
</comment>
<gene>
    <name evidence="1" type="ORF">NPIL_439241</name>
</gene>
<dbReference type="Proteomes" id="UP000887013">
    <property type="component" value="Unassembled WGS sequence"/>
</dbReference>
<evidence type="ECO:0000313" key="2">
    <source>
        <dbReference type="Proteomes" id="UP000887013"/>
    </source>
</evidence>
<name>A0A8X6N4X9_NEPPI</name>
<accession>A0A8X6N4X9</accession>
<dbReference type="AlphaFoldDB" id="A0A8X6N4X9"/>
<reference evidence="1" key="1">
    <citation type="submission" date="2020-08" db="EMBL/GenBank/DDBJ databases">
        <title>Multicomponent nature underlies the extraordinary mechanical properties of spider dragline silk.</title>
        <authorList>
            <person name="Kono N."/>
            <person name="Nakamura H."/>
            <person name="Mori M."/>
            <person name="Yoshida Y."/>
            <person name="Ohtoshi R."/>
            <person name="Malay A.D."/>
            <person name="Moran D.A.P."/>
            <person name="Tomita M."/>
            <person name="Numata K."/>
            <person name="Arakawa K."/>
        </authorList>
    </citation>
    <scope>NUCLEOTIDE SEQUENCE</scope>
</reference>
<dbReference type="EMBL" id="BMAW01054068">
    <property type="protein sequence ID" value="GFS94321.1"/>
    <property type="molecule type" value="Genomic_DNA"/>
</dbReference>
<keyword evidence="2" id="KW-1185">Reference proteome</keyword>
<proteinExistence type="predicted"/>
<protein>
    <submittedName>
        <fullName evidence="1">Uncharacterized protein</fullName>
    </submittedName>
</protein>
<organism evidence="1 2">
    <name type="scientific">Nephila pilipes</name>
    <name type="common">Giant wood spider</name>
    <name type="synonym">Nephila maculata</name>
    <dbReference type="NCBI Taxonomy" id="299642"/>
    <lineage>
        <taxon>Eukaryota</taxon>
        <taxon>Metazoa</taxon>
        <taxon>Ecdysozoa</taxon>
        <taxon>Arthropoda</taxon>
        <taxon>Chelicerata</taxon>
        <taxon>Arachnida</taxon>
        <taxon>Araneae</taxon>
        <taxon>Araneomorphae</taxon>
        <taxon>Entelegynae</taxon>
        <taxon>Araneoidea</taxon>
        <taxon>Nephilidae</taxon>
        <taxon>Nephila</taxon>
    </lineage>
</organism>